<name>A0A7Y0L6H6_9FIRM</name>
<feature type="transmembrane region" description="Helical" evidence="7">
    <location>
        <begin position="85"/>
        <end position="102"/>
    </location>
</feature>
<protein>
    <submittedName>
        <fullName evidence="8">MFS transporter</fullName>
    </submittedName>
</protein>
<dbReference type="EMBL" id="JABBVZ010000085">
    <property type="protein sequence ID" value="NMP24115.1"/>
    <property type="molecule type" value="Genomic_DNA"/>
</dbReference>
<feature type="transmembrane region" description="Helical" evidence="7">
    <location>
        <begin position="148"/>
        <end position="169"/>
    </location>
</feature>
<comment type="subcellular location">
    <subcellularLocation>
        <location evidence="1">Cell membrane</location>
        <topology evidence="1">Multi-pass membrane protein</topology>
    </subcellularLocation>
</comment>
<dbReference type="PANTHER" id="PTHR23517">
    <property type="entry name" value="RESISTANCE PROTEIN MDTM, PUTATIVE-RELATED-RELATED"/>
    <property type="match status" value="1"/>
</dbReference>
<evidence type="ECO:0000256" key="3">
    <source>
        <dbReference type="ARBA" id="ARBA00022475"/>
    </source>
</evidence>
<gene>
    <name evidence="8" type="ORF">HIJ39_17425</name>
</gene>
<dbReference type="GO" id="GO:0005886">
    <property type="term" value="C:plasma membrane"/>
    <property type="evidence" value="ECO:0007669"/>
    <property type="project" value="UniProtKB-SubCell"/>
</dbReference>
<evidence type="ECO:0000256" key="2">
    <source>
        <dbReference type="ARBA" id="ARBA00022448"/>
    </source>
</evidence>
<dbReference type="AlphaFoldDB" id="A0A7Y0L6H6"/>
<reference evidence="8 9" key="1">
    <citation type="submission" date="2020-04" db="EMBL/GenBank/DDBJ databases">
        <authorList>
            <person name="Zhang R."/>
            <person name="Schippers A."/>
        </authorList>
    </citation>
    <scope>NUCLEOTIDE SEQUENCE [LARGE SCALE GENOMIC DNA]</scope>
    <source>
        <strain evidence="8 9">DSM 109850</strain>
    </source>
</reference>
<keyword evidence="6 7" id="KW-0472">Membrane</keyword>
<feature type="transmembrane region" description="Helical" evidence="7">
    <location>
        <begin position="377"/>
        <end position="394"/>
    </location>
</feature>
<dbReference type="PANTHER" id="PTHR23517:SF3">
    <property type="entry name" value="INTEGRAL MEMBRANE TRANSPORT PROTEIN"/>
    <property type="match status" value="1"/>
</dbReference>
<keyword evidence="5 7" id="KW-1133">Transmembrane helix</keyword>
<dbReference type="SUPFAM" id="SSF103473">
    <property type="entry name" value="MFS general substrate transporter"/>
    <property type="match status" value="1"/>
</dbReference>
<evidence type="ECO:0000313" key="8">
    <source>
        <dbReference type="EMBL" id="NMP24115.1"/>
    </source>
</evidence>
<feature type="transmembrane region" description="Helical" evidence="7">
    <location>
        <begin position="314"/>
        <end position="336"/>
    </location>
</feature>
<keyword evidence="4 7" id="KW-0812">Transmembrane</keyword>
<dbReference type="InterPro" id="IPR050171">
    <property type="entry name" value="MFS_Transporters"/>
</dbReference>
<organism evidence="8 9">
    <name type="scientific">Sulfobacillus harzensis</name>
    <dbReference type="NCBI Taxonomy" id="2729629"/>
    <lineage>
        <taxon>Bacteria</taxon>
        <taxon>Bacillati</taxon>
        <taxon>Bacillota</taxon>
        <taxon>Clostridia</taxon>
        <taxon>Eubacteriales</taxon>
        <taxon>Clostridiales Family XVII. Incertae Sedis</taxon>
        <taxon>Sulfobacillus</taxon>
    </lineage>
</organism>
<evidence type="ECO:0000256" key="1">
    <source>
        <dbReference type="ARBA" id="ARBA00004651"/>
    </source>
</evidence>
<feature type="transmembrane region" description="Helical" evidence="7">
    <location>
        <begin position="175"/>
        <end position="196"/>
    </location>
</feature>
<keyword evidence="3" id="KW-1003">Cell membrane</keyword>
<feature type="transmembrane region" description="Helical" evidence="7">
    <location>
        <begin position="348"/>
        <end position="371"/>
    </location>
</feature>
<dbReference type="Gene3D" id="1.20.1250.20">
    <property type="entry name" value="MFS general substrate transporter like domains"/>
    <property type="match status" value="1"/>
</dbReference>
<evidence type="ECO:0000256" key="7">
    <source>
        <dbReference type="SAM" id="Phobius"/>
    </source>
</evidence>
<evidence type="ECO:0000256" key="5">
    <source>
        <dbReference type="ARBA" id="ARBA00022989"/>
    </source>
</evidence>
<sequence length="413" mass="43738">MADTRKLSLVRELHDVTNSRTLVLFASSLVVPLAAFMLYPFLIIYFTHVLKLSAAEAGLLLSVRFLSSGILGFVGGLAADRIGLGRTYVMAGLLTGLTVLAMSAETHVWPLVGLLVVLGVSASTVNAAARGLANTQVDSAHGGTVQNLIHWLNNVGMAAALPLSAFALSGGYSRIPFDVTAVAYMGIALLMASTFWEKHAAGGATAGPAKQAAGPWTILRQDPAFGWLLTSFLLVVAAEMQFESGVPLDLSYHFPHGAQLYGALGALDMVVVFVLQLGVSHWLARIKSPWPGYIGMLAVGGLVLGGIWQTVPGWTIAIILLGIGDVFAFGQIFALMGMLPRPGQQGQYFSMFTMVQGLATFIAYAASGAVYQVLHPVWLFGLTIPVAVLATLSFRNAKTLFQRRSESASEDAG</sequence>
<keyword evidence="2" id="KW-0813">Transport</keyword>
<evidence type="ECO:0000256" key="6">
    <source>
        <dbReference type="ARBA" id="ARBA00023136"/>
    </source>
</evidence>
<feature type="transmembrane region" description="Helical" evidence="7">
    <location>
        <begin position="224"/>
        <end position="242"/>
    </location>
</feature>
<dbReference type="RefSeq" id="WP_169101957.1">
    <property type="nucleotide sequence ID" value="NZ_JABBVZ010000085.1"/>
</dbReference>
<accession>A0A7Y0L6H6</accession>
<dbReference type="Pfam" id="PF07690">
    <property type="entry name" value="MFS_1"/>
    <property type="match status" value="1"/>
</dbReference>
<keyword evidence="9" id="KW-1185">Reference proteome</keyword>
<feature type="transmembrane region" description="Helical" evidence="7">
    <location>
        <begin position="58"/>
        <end position="78"/>
    </location>
</feature>
<dbReference type="InterPro" id="IPR011701">
    <property type="entry name" value="MFS"/>
</dbReference>
<dbReference type="GO" id="GO:0022857">
    <property type="term" value="F:transmembrane transporter activity"/>
    <property type="evidence" value="ECO:0007669"/>
    <property type="project" value="InterPro"/>
</dbReference>
<dbReference type="Proteomes" id="UP000533476">
    <property type="component" value="Unassembled WGS sequence"/>
</dbReference>
<feature type="transmembrane region" description="Helical" evidence="7">
    <location>
        <begin position="262"/>
        <end position="283"/>
    </location>
</feature>
<feature type="transmembrane region" description="Helical" evidence="7">
    <location>
        <begin position="290"/>
        <end position="308"/>
    </location>
</feature>
<evidence type="ECO:0000256" key="4">
    <source>
        <dbReference type="ARBA" id="ARBA00022692"/>
    </source>
</evidence>
<evidence type="ECO:0000313" key="9">
    <source>
        <dbReference type="Proteomes" id="UP000533476"/>
    </source>
</evidence>
<dbReference type="InterPro" id="IPR036259">
    <property type="entry name" value="MFS_trans_sf"/>
</dbReference>
<proteinExistence type="predicted"/>
<feature type="transmembrane region" description="Helical" evidence="7">
    <location>
        <begin position="21"/>
        <end position="46"/>
    </location>
</feature>
<comment type="caution">
    <text evidence="8">The sequence shown here is derived from an EMBL/GenBank/DDBJ whole genome shotgun (WGS) entry which is preliminary data.</text>
</comment>
<feature type="transmembrane region" description="Helical" evidence="7">
    <location>
        <begin position="108"/>
        <end position="128"/>
    </location>
</feature>